<name>F2L5M9_THEU7</name>
<dbReference type="eggNOG" id="arCOG04069">
    <property type="taxonomic scope" value="Archaea"/>
</dbReference>
<evidence type="ECO:0000313" key="1">
    <source>
        <dbReference type="EMBL" id="AEA13575.1"/>
    </source>
</evidence>
<reference key="2">
    <citation type="submission" date="2011-03" db="EMBL/GenBank/DDBJ databases">
        <title>Complete genome sequence of the thermoacidophilic crenarchaeon Thermoproteus uzoniensis 768-20.</title>
        <authorList>
            <person name="Mardanov A.V."/>
            <person name="Gumerov V.M."/>
            <person name="Beletsky A.V."/>
            <person name="Prokofeva M.I."/>
            <person name="Bonch-Osmolovskaya E.A."/>
            <person name="Ravin N.V."/>
            <person name="Skryabin K.G."/>
        </authorList>
    </citation>
    <scope>NUCLEOTIDE SEQUENCE</scope>
    <source>
        <strain>768-20</strain>
    </source>
</reference>
<dbReference type="HOGENOM" id="CLU_017233_1_0_2"/>
<dbReference type="InterPro" id="IPR029028">
    <property type="entry name" value="Alpha/beta_knot_MTases"/>
</dbReference>
<dbReference type="InterPro" id="IPR012340">
    <property type="entry name" value="NA-bd_OB-fold"/>
</dbReference>
<sequence>MDIAVPHDVLSEAPDEESKVRKLGYIARGAAVFRAENLIIYTYGNDVDWEEVERMRLLLEYASTPPHLRKKLFKLDRRLRLAGLLPPLKIPSHTPPKEPSVGDVIEGVVERWDGYYSLVYIGGRRYAKIPKPYPIGSRLLVKIEAETDRPDIYRAVVVKKPPDYWGYKVEVKPFKQLADGYDTVIYTGREGRSVCEGLPRPVGRTLVVFGGPRAGVDEIAKIEGVELKGLFLNFIPRQGTETVRTEEAIFAVLALLNYASVCSVGKPTKIEK</sequence>
<evidence type="ECO:0008006" key="3">
    <source>
        <dbReference type="Google" id="ProtNLM"/>
    </source>
</evidence>
<keyword evidence="2" id="KW-1185">Reference proteome</keyword>
<dbReference type="RefSeq" id="WP_013680910.1">
    <property type="nucleotide sequence ID" value="NC_015315.1"/>
</dbReference>
<dbReference type="AlphaFoldDB" id="F2L5M9"/>
<dbReference type="CDD" id="cd18086">
    <property type="entry name" value="HsC9orf114-like"/>
    <property type="match status" value="1"/>
</dbReference>
<dbReference type="Gene3D" id="2.40.50.140">
    <property type="entry name" value="Nucleic acid-binding proteins"/>
    <property type="match status" value="1"/>
</dbReference>
<organism evidence="1 2">
    <name type="scientific">Thermoproteus uzoniensis (strain 768-20)</name>
    <dbReference type="NCBI Taxonomy" id="999630"/>
    <lineage>
        <taxon>Archaea</taxon>
        <taxon>Thermoproteota</taxon>
        <taxon>Thermoprotei</taxon>
        <taxon>Thermoproteales</taxon>
        <taxon>Thermoproteaceae</taxon>
        <taxon>Thermoproteus</taxon>
    </lineage>
</organism>
<dbReference type="PANTHER" id="PTHR12150:SF13">
    <property type="entry name" value="METHYLTRANSFERASE C9ORF114-RELATED"/>
    <property type="match status" value="1"/>
</dbReference>
<reference evidence="1 2" key="1">
    <citation type="journal article" date="2011" name="J. Bacteriol.">
        <title>Complete genome sequence of the thermoacidophilic crenarchaeon Thermoproteus uzoniensis 768-20.</title>
        <authorList>
            <person name="Mardanov A.V."/>
            <person name="Gumerov V.M."/>
            <person name="Beletsky A.V."/>
            <person name="Prokofeva M.I."/>
            <person name="Bonch-Osmolovskaya E.A."/>
            <person name="Ravin N.V."/>
            <person name="Skryabin K.G."/>
        </authorList>
    </citation>
    <scope>NUCLEOTIDE SEQUENCE [LARGE SCALE GENOMIC DNA]</scope>
    <source>
        <strain evidence="1 2">768-20</strain>
    </source>
</reference>
<dbReference type="Gene3D" id="3.40.1280.10">
    <property type="match status" value="1"/>
</dbReference>
<dbReference type="Pfam" id="PF02598">
    <property type="entry name" value="Methyltrn_RNA_3"/>
    <property type="match status" value="1"/>
</dbReference>
<dbReference type="SUPFAM" id="SSF75217">
    <property type="entry name" value="alpha/beta knot"/>
    <property type="match status" value="1"/>
</dbReference>
<dbReference type="OrthoDB" id="4144at2157"/>
<dbReference type="InterPro" id="IPR029026">
    <property type="entry name" value="tRNA_m1G_MTases_N"/>
</dbReference>
<dbReference type="PANTHER" id="PTHR12150">
    <property type="entry name" value="CLASS IV SAM-BINDING METHYLTRANSFERASE-RELATED"/>
    <property type="match status" value="1"/>
</dbReference>
<protein>
    <recommendedName>
        <fullName evidence="3">RNA-binding protein</fullName>
    </recommendedName>
</protein>
<gene>
    <name evidence="1" type="ordered locus">TUZN_2118</name>
</gene>
<dbReference type="GeneID" id="10361628"/>
<dbReference type="Proteomes" id="UP000008138">
    <property type="component" value="Chromosome"/>
</dbReference>
<evidence type="ECO:0000313" key="2">
    <source>
        <dbReference type="Proteomes" id="UP000008138"/>
    </source>
</evidence>
<dbReference type="EMBL" id="CP002590">
    <property type="protein sequence ID" value="AEA13575.1"/>
    <property type="molecule type" value="Genomic_DNA"/>
</dbReference>
<proteinExistence type="predicted"/>
<accession>F2L5M9</accession>
<dbReference type="STRING" id="999630.TUZN_2118"/>
<dbReference type="InterPro" id="IPR003750">
    <property type="entry name" value="Put_MeTrfase-C9orf114-like"/>
</dbReference>
<dbReference type="KEGG" id="tuz:TUZN_2118"/>